<evidence type="ECO:0000313" key="6">
    <source>
        <dbReference type="Proteomes" id="UP000233469"/>
    </source>
</evidence>
<proteinExistence type="predicted"/>
<feature type="non-terminal residue" evidence="5">
    <location>
        <position position="117"/>
    </location>
</feature>
<reference evidence="5 6" key="1">
    <citation type="submission" date="2016-04" db="EMBL/GenBank/DDBJ databases">
        <title>Genome analyses suggest a sexual origin of heterokaryosis in a supposedly ancient asexual fungus.</title>
        <authorList>
            <person name="Ropars J."/>
            <person name="Sedzielewska K."/>
            <person name="Noel J."/>
            <person name="Charron P."/>
            <person name="Farinelli L."/>
            <person name="Marton T."/>
            <person name="Kruger M."/>
            <person name="Pelin A."/>
            <person name="Brachmann A."/>
            <person name="Corradi N."/>
        </authorList>
    </citation>
    <scope>NUCLEOTIDE SEQUENCE [LARGE SCALE GENOMIC DNA]</scope>
    <source>
        <strain evidence="5 6">C2</strain>
    </source>
</reference>
<evidence type="ECO:0000259" key="4">
    <source>
        <dbReference type="Pfam" id="PF25106"/>
    </source>
</evidence>
<feature type="non-terminal residue" evidence="5">
    <location>
        <position position="1"/>
    </location>
</feature>
<comment type="caution">
    <text evidence="5">The sequence shown here is derived from an EMBL/GenBank/DDBJ whole genome shotgun (WGS) entry which is preliminary data.</text>
</comment>
<dbReference type="CDD" id="cd00198">
    <property type="entry name" value="vWFA"/>
    <property type="match status" value="1"/>
</dbReference>
<dbReference type="InterPro" id="IPR052969">
    <property type="entry name" value="Thr-specific_kinase-like"/>
</dbReference>
<dbReference type="Pfam" id="PF25106">
    <property type="entry name" value="VWA_4"/>
    <property type="match status" value="1"/>
</dbReference>
<protein>
    <recommendedName>
        <fullName evidence="4">Hemicentin-1-like von Willebrand factor A domain-containing protein</fullName>
    </recommendedName>
</protein>
<evidence type="ECO:0000313" key="5">
    <source>
        <dbReference type="EMBL" id="PKK62842.1"/>
    </source>
</evidence>
<sequence>VDLCFVLDCTNSMGPYIDAARDCILQVINYIKHTNPSIELRVGFCGYRDHIDRHDRLKSLDFTDQYEKFTTYLQSVLPYGGGDTPEDVLGGLNEAITKMKWKNGTRVLLHIGDSPPY</sequence>
<organism evidence="5 6">
    <name type="scientific">Rhizophagus irregularis</name>
    <dbReference type="NCBI Taxonomy" id="588596"/>
    <lineage>
        <taxon>Eukaryota</taxon>
        <taxon>Fungi</taxon>
        <taxon>Fungi incertae sedis</taxon>
        <taxon>Mucoromycota</taxon>
        <taxon>Glomeromycotina</taxon>
        <taxon>Glomeromycetes</taxon>
        <taxon>Glomerales</taxon>
        <taxon>Glomeraceae</taxon>
        <taxon>Rhizophagus</taxon>
    </lineage>
</organism>
<dbReference type="AlphaFoldDB" id="A0A2N1MMI3"/>
<dbReference type="Proteomes" id="UP000233469">
    <property type="component" value="Unassembled WGS sequence"/>
</dbReference>
<dbReference type="PANTHER" id="PTHR47763:SF4">
    <property type="entry name" value="ALPHA-PROTEIN KINASE VWKA"/>
    <property type="match status" value="1"/>
</dbReference>
<accession>A0A2N1MMI3</accession>
<dbReference type="SUPFAM" id="SSF53300">
    <property type="entry name" value="vWA-like"/>
    <property type="match status" value="1"/>
</dbReference>
<dbReference type="Gene3D" id="3.40.50.410">
    <property type="entry name" value="von Willebrand factor, type A domain"/>
    <property type="match status" value="1"/>
</dbReference>
<comment type="subcellular location">
    <subcellularLocation>
        <location evidence="1">Secreted</location>
    </subcellularLocation>
</comment>
<dbReference type="EMBL" id="LLXL01001795">
    <property type="protein sequence ID" value="PKK62842.1"/>
    <property type="molecule type" value="Genomic_DNA"/>
</dbReference>
<name>A0A2N1MMI3_9GLOM</name>
<reference evidence="5 6" key="2">
    <citation type="submission" date="2017-10" db="EMBL/GenBank/DDBJ databases">
        <title>Extensive intraspecific genome diversity in a model arbuscular mycorrhizal fungus.</title>
        <authorList>
            <person name="Chen E.C.H."/>
            <person name="Morin E."/>
            <person name="Baudet D."/>
            <person name="Noel J."/>
            <person name="Ndikumana S."/>
            <person name="Charron P."/>
            <person name="St-Onge C."/>
            <person name="Giorgi J."/>
            <person name="Grigoriev I.V."/>
            <person name="Roux C."/>
            <person name="Martin F.M."/>
            <person name="Corradi N."/>
        </authorList>
    </citation>
    <scope>NUCLEOTIDE SEQUENCE [LARGE SCALE GENOMIC DNA]</scope>
    <source>
        <strain evidence="5 6">C2</strain>
    </source>
</reference>
<evidence type="ECO:0000256" key="1">
    <source>
        <dbReference type="ARBA" id="ARBA00004613"/>
    </source>
</evidence>
<dbReference type="InterPro" id="IPR056861">
    <property type="entry name" value="HMCN1-like_VWA"/>
</dbReference>
<gene>
    <name evidence="5" type="ORF">RhiirC2_638202</name>
</gene>
<dbReference type="InterPro" id="IPR036465">
    <property type="entry name" value="vWFA_dom_sf"/>
</dbReference>
<keyword evidence="3" id="KW-0732">Signal</keyword>
<feature type="domain" description="Hemicentin-1-like von Willebrand factor A" evidence="4">
    <location>
        <begin position="3"/>
        <end position="98"/>
    </location>
</feature>
<evidence type="ECO:0000256" key="2">
    <source>
        <dbReference type="ARBA" id="ARBA00022525"/>
    </source>
</evidence>
<dbReference type="PANTHER" id="PTHR47763">
    <property type="entry name" value="ALPHA-PROTEIN KINASE VWKA"/>
    <property type="match status" value="1"/>
</dbReference>
<keyword evidence="2" id="KW-0964">Secreted</keyword>
<evidence type="ECO:0000256" key="3">
    <source>
        <dbReference type="ARBA" id="ARBA00022729"/>
    </source>
</evidence>